<proteinExistence type="predicted"/>
<dbReference type="Pfam" id="PF23981">
    <property type="entry name" value="DUF7305"/>
    <property type="match status" value="1"/>
</dbReference>
<reference evidence="3 4" key="1">
    <citation type="submission" date="2022-10" db="EMBL/GenBank/DDBJ databases">
        <title>Alteromonas sp. chi3 Genome sequencing.</title>
        <authorList>
            <person name="Park S."/>
        </authorList>
    </citation>
    <scope>NUCLEOTIDE SEQUENCE [LARGE SCALE GENOMIC DNA]</scope>
    <source>
        <strain evidence="4">chi3</strain>
    </source>
</reference>
<evidence type="ECO:0000259" key="2">
    <source>
        <dbReference type="Pfam" id="PF23981"/>
    </source>
</evidence>
<dbReference type="InterPro" id="IPR025746">
    <property type="entry name" value="PilX_N_dom"/>
</dbReference>
<sequence>MMSRSRMGFAARTQGFTLVFVLLLLLMASVIVFKTIQANIQQERTSGNMRKQLNAQLAAEQGIYSVFSALKNLLATSSTPINSAEELLNQLNNQNLALQGTGSVDGSVFEVAVARDTNTIELISTGNSFESEKVIGGLINFAPAGPVSPSPFISAVTGCNGVSLQGSGLVDSFDSTRGNYTSSIASGNATVSTIIPGADIELQGNSPVQGNVLGTGNVTLLGSSPVMGDIRANGDIAILGGNGAYGYRVSGSVRARGNYTQASVGVYGDVETDGDATLTWNSVIETGVLRYAGSLIVPANWNGDTSGFIHTDPDIPLVPNSGSADSETYAQCDPLGIEATMADLRSATVLPDLTIGPWMQRNYSLTPSEGVFTDNSNSAILTPETLMVEGNTVSAYRVNSLSVSQNGTLDISGGDVIVYISQDFTMHGGVDLTIAVGSSLTLYIEGRFSFTGGAISIQQHGMTSTGLPALSIFSNYVSANDEDIGIEISGSSDIYSAVYAPFANVDIRGAGELYGAVIGNIVQVTGAGGIHFDEALGSSTIPTQTQGGQGTINLDGLYTY</sequence>
<dbReference type="EMBL" id="JAQQXP010000001">
    <property type="protein sequence ID" value="MDC8829884.1"/>
    <property type="molecule type" value="Genomic_DNA"/>
</dbReference>
<feature type="domain" description="Type 4 fimbrial biogenesis protein PilX N-terminal" evidence="1">
    <location>
        <begin position="14"/>
        <end position="62"/>
    </location>
</feature>
<dbReference type="InterPro" id="IPR055729">
    <property type="entry name" value="DUF7305"/>
</dbReference>
<dbReference type="Pfam" id="PF14341">
    <property type="entry name" value="PilX_N"/>
    <property type="match status" value="1"/>
</dbReference>
<evidence type="ECO:0000313" key="4">
    <source>
        <dbReference type="Proteomes" id="UP001218788"/>
    </source>
</evidence>
<keyword evidence="4" id="KW-1185">Reference proteome</keyword>
<dbReference type="RefSeq" id="WP_273638457.1">
    <property type="nucleotide sequence ID" value="NZ_JAQQXP010000001.1"/>
</dbReference>
<evidence type="ECO:0000259" key="1">
    <source>
        <dbReference type="Pfam" id="PF14341"/>
    </source>
</evidence>
<name>A0ABT5L0C0_9ALTE</name>
<gene>
    <name evidence="3" type="ORF">OIK42_03805</name>
</gene>
<feature type="domain" description="DUF7305" evidence="2">
    <location>
        <begin position="389"/>
        <end position="536"/>
    </location>
</feature>
<evidence type="ECO:0000313" key="3">
    <source>
        <dbReference type="EMBL" id="MDC8829884.1"/>
    </source>
</evidence>
<dbReference type="Proteomes" id="UP001218788">
    <property type="component" value="Unassembled WGS sequence"/>
</dbReference>
<comment type="caution">
    <text evidence="3">The sequence shown here is derived from an EMBL/GenBank/DDBJ whole genome shotgun (WGS) entry which is preliminary data.</text>
</comment>
<organism evidence="3 4">
    <name type="scientific">Alteromonas gilva</name>
    <dbReference type="NCBI Taxonomy" id="2987522"/>
    <lineage>
        <taxon>Bacteria</taxon>
        <taxon>Pseudomonadati</taxon>
        <taxon>Pseudomonadota</taxon>
        <taxon>Gammaproteobacteria</taxon>
        <taxon>Alteromonadales</taxon>
        <taxon>Alteromonadaceae</taxon>
        <taxon>Alteromonas/Salinimonas group</taxon>
        <taxon>Alteromonas</taxon>
    </lineage>
</organism>
<accession>A0ABT5L0C0</accession>
<protein>
    <submittedName>
        <fullName evidence="3">PilX N-terminal domain-containing pilus assembly protein</fullName>
    </submittedName>
</protein>